<feature type="compositionally biased region" description="Polar residues" evidence="4">
    <location>
        <begin position="3080"/>
        <end position="3101"/>
    </location>
</feature>
<feature type="region of interest" description="Disordered" evidence="4">
    <location>
        <begin position="2099"/>
        <end position="2280"/>
    </location>
</feature>
<name>A0A8K0JX11_LADFU</name>
<reference evidence="6" key="1">
    <citation type="submission" date="2013-04" db="EMBL/GenBank/DDBJ databases">
        <authorList>
            <person name="Qu J."/>
            <person name="Murali S.C."/>
            <person name="Bandaranaike D."/>
            <person name="Bellair M."/>
            <person name="Blankenburg K."/>
            <person name="Chao H."/>
            <person name="Dinh H."/>
            <person name="Doddapaneni H."/>
            <person name="Downs B."/>
            <person name="Dugan-Rocha S."/>
            <person name="Elkadiri S."/>
            <person name="Gnanaolivu R.D."/>
            <person name="Hernandez B."/>
            <person name="Javaid M."/>
            <person name="Jayaseelan J.C."/>
            <person name="Lee S."/>
            <person name="Li M."/>
            <person name="Ming W."/>
            <person name="Munidasa M."/>
            <person name="Muniz J."/>
            <person name="Nguyen L."/>
            <person name="Ongeri F."/>
            <person name="Osuji N."/>
            <person name="Pu L.-L."/>
            <person name="Puazo M."/>
            <person name="Qu C."/>
            <person name="Quiroz J."/>
            <person name="Raj R."/>
            <person name="Weissenberger G."/>
            <person name="Xin Y."/>
            <person name="Zou X."/>
            <person name="Han Y."/>
            <person name="Richards S."/>
            <person name="Worley K."/>
            <person name="Muzny D."/>
            <person name="Gibbs R."/>
        </authorList>
    </citation>
    <scope>NUCLEOTIDE SEQUENCE</scope>
    <source>
        <strain evidence="6">Sampled in the wild</strain>
    </source>
</reference>
<dbReference type="InterPro" id="IPR003599">
    <property type="entry name" value="Ig_sub"/>
</dbReference>
<dbReference type="FunFam" id="2.60.40.10:FF:000080">
    <property type="entry name" value="Myosin light chain kinase, smooth muscle"/>
    <property type="match status" value="2"/>
</dbReference>
<comment type="similarity">
    <text evidence="1">Belongs to the protein kinase superfamily. CAMK Ser/Thr protein kinase family.</text>
</comment>
<feature type="compositionally biased region" description="Pro residues" evidence="4">
    <location>
        <begin position="2529"/>
        <end position="2545"/>
    </location>
</feature>
<sequence>ILEQRIKTFVSTAEQAGSGTRHGNLDDIDDSFTEGHIHRELTQLQARWSAFHSQVVESRRLINLSIEYFTLVEEAEKWFKEGSKLLVTIARKSTTVRTPEEATQLLNEVEMFLKPGERLQDERIKKISALAVELYGEEKSKQVKLVLLENKEMLDSFTIINEELNSLAKNLKDAEMQRLLQKKEQEEVDASLSAARAEAAAASAAAAAAEEARKAAEAAAKALSEAAAKAIQEATIAQRRLIEEVEIHKIETSHHITSSHEILERRKKSPSPVQKPMIESAPLLIAPSFTLPLHDCTVQEGERLTLECKVIGDPTPDTVWYKDGISIESNPDYHTSYKEGICALSIEETFAEDSARFTCKATNSAGTAETSAMLSVKAIEPSEAPMFVVPLSNVMARAGLKLKLECEVTGLPTPKLTWTHNGKLIKETRDTRIISDGKKETLIISEAFPKDAGVYVGRLPTETSDSELASDMEPIKPSIQVPLHDVTSKEGEKVRLDCIIVGQPEPEVIWYHDERPVKESPDFQLLFQGDRCSLIIKEAFPEDSGEYKVVAINSAGEASSKCRLNVRIPPPVAKPPSPPAEMLTVGVAPQFSKLLTDVLVPEGEEVVLECSVHGEPEPSIKWLLNNQEILPSPRIKFDQDSNGTVILTIKEACPEDRGVYTVKAINPSGEAKCFANLIVKASQSPEAQQQKAPVLEMLEKHTVPTFTETFSDKKVLQGDAVKFECIVTGKPTPKIRWCFDDQPVSGQGFWVSTSGERQVLSIPEAMPNLSGKISCLAENEEGKAICSANLLVEVPTENEIVNGMAMIDLQNHDEDDANLSSPSFSMKRAVFMQSSTQVIKTSSSSFSSSMNTKSGEPTIQSQSQSITSQSEKAIKQIGDQPPLQVEAKKVEVVQQVNGRTPVVKQQASLIISKGDDKKIHEESFSSGPTEPSVIPISSPPKPQRKTIAPRFISPLMGCIVDQGADVALEAIIDGYPEPTVTWHKNGVEEIDSSKPNSTVSTTFDHGRAKLQLKSVTTKDAGRYTCKIENKAGSASSTADLVVKKSVFPPVFGRRLQAQVAKKGQRVVMEVEVTGTPDPTITWSKDGKPIIYNTQPYRIKNQGCSHSIIIDEALPAHSGRFTVRAVNAGGEAQSSADFVVVEEPPEGSTEHVTTYVIEDIQETSRENEKKQPTEKVVVVPCPAVATEVKRTIIEPSMPKEVPKIEDVEPKPKDTVTSTVTEIVLETTQHTEKHVSMRMQHSPVDDIIPPAKKSVTSVGTQSESNEEIKDEHPKEADENTKQENDREKIEKELVEIKQQGSVQEALSKFKQLEAQAESPAPLRSHTEEFREELSSSQTFIIKNLSLASPISKIDQSASSGTLIPIEIERKDEKNLLIEKPLDIIESVSYVPKSKVMEEPSFAEKIILDSGEEIEPGPPPEMGFIPKSEVPAKAQKEEVACKVKKLQEESQKVLSPVDIPSGGVRLFPVSTAPPVQSVTSIGTSSSAFSHWIGKEIETKPITTTVVSESKVDIAPMSLPPIPTYFEESQKPIEIKKTSLIEHEEIKIKEEFKNELVVKTHEIPQECVIRPRSPIPRSFTPGTLAPSAEGVAMEKLWASRKTPEPETGVVNQPTPSLSYQVYSRERTNSPRPSADGVAMDRIWAHKHPDRPLKMSWPPQQSNVEEERTGPVWVSRGGSEHTKPPASPSPAQEQMCSSEVSIVKEYATLESTLEHEQPIKPAPISSPTVKSAPPPESSFKSAPPSKTTVKPVPLLETTFKPSISSVSAFKPVSPPASTFKPERVPEPPLKPITPPEKIIKPVPAPQTVIKPTPTKEPGVQPPLSTEAAVPSNADVLHYVAHVTHMSSAAEKEDAVISTTISSTSKTEVSTSHMEKMIEISSGSDSIKPLESNAMVVEEKVLKPSEAKKVWPPGPHVEYEPMHPPSVKTGLQPQRHVEPMIPPPPLEDDLPIQLEPGPPPEIGFMQPTLERRVSKVESIELDLEKEPSKHIVGAVRTIPPPPKEKPKEESVTPVIKPVVSQMPKKPAVTEKRPKLMERPMSTPPISLSAFKPFPDLEPFPFKPDPARQTPTKLPPPPKPSKFVKKEFTESDYESDVDSVKIPVKWRPYGSDTEGCEPVFRRVRPPGTTPVKKRAASVDQTPLPPSAFEAEPPVLMGPSQSEILKGSSGKVEKVQKFPKIPATKVGKVTHESQRTEQDEVTEVTSVKVIKKQMAQSSKQASGSSEIPKRKRSPPVKATIAYTETLPDKETDQSNTPKSPIKPKPGSPKMKLKKEMTESGYMADTDEPRLQLKLENKEIKSSTTTSSVSSTSLMASKFEEKISESSKESVKKVSQKVHHHHQASSKFLQQQQIAAVAERMGEGVPKAGEQGVVRKPQKEVIAPAIVKEIPLTSRDPISRKDKPQVVPSPSKFVKGQFRESDYESDYDTRIPPLWRPHDSDTDEPSYRPVRPILACTRKAASADKGIIRALIPPTKFEEPPHSDGQLRPKFGSLERAAVPVSKISKLDSQSDDHTDSVFYHIRSSVSAQPAVTVPVVLPEPGPPPEERYAPPPQGRYDKKAVDPLQAVETSKKMHFTESSETCHRVVSMEHTTRVIQFGEKDRQVVHPIRSQPRASSETPRLIEITEPELEPFPFKPDPQKPKKAAGPPPPKPKKFTKGEFRESDYESDVDSVRIKPIWQPYESDTEEPHYRKVRPPPATPKKHDSGDRGAPSPAPPSEFEKPPELSGPQKISLQSLGRVEKTKVATTVVKTEAEEKRLMRVEQMKRRFSEGAETQKHFQPVARHSDYPDSITLEPGEKPEYGFVGVPASATQVASHHMSEMSQTFKSKAQQFVNEIMHMPTESSTEPKPNGIQQIKKAEGEDVKDTEPQAYREESRMSQFGTKCIDPDTGLIYFKYDFGYEFGVLLPGEGAGMGSNKAVSGGDGISSSKSRDDDIAVPVIHEKSGTPDVKATSEKPISKLGGQTGPKEKPAVPQFRPKKFTHLKSVKWEPTSESELSDAEGTLPRGGGPRRLPQPTGGVSQPRIIIPTSPSIPPPLSSSPSSWKWVSGGEAGTISPISLSPQSLPSFSPHPQHQGGNIVAPLRVTPGADSTASPSMPSPWTESGMSPTSGRMGGVHGQASLKPSQGRGNTPTPPSTPSTPSSAHGVYTISQSQPPQSKKPPTFITPLRDIAVKSGGTARFECIVQAEPPPNILWSKNGRILENSRDHEIYYKNGVCRLTIPEAYPEDAGTYTCTATNMLGTVGTTGSLQVPGEKRKPLKV</sequence>
<evidence type="ECO:0000256" key="3">
    <source>
        <dbReference type="SAM" id="Coils"/>
    </source>
</evidence>
<feature type="compositionally biased region" description="Polar residues" evidence="4">
    <location>
        <begin position="1252"/>
        <end position="1261"/>
    </location>
</feature>
<comment type="caution">
    <text evidence="6">The sequence shown here is derived from an EMBL/GenBank/DDBJ whole genome shotgun (WGS) entry which is preliminary data.</text>
</comment>
<feature type="domain" description="Ig-like" evidence="5">
    <location>
        <begin position="477"/>
        <end position="565"/>
    </location>
</feature>
<dbReference type="PANTHER" id="PTHR47633">
    <property type="entry name" value="IMMUNOGLOBULIN"/>
    <property type="match status" value="1"/>
</dbReference>
<feature type="domain" description="Ig-like" evidence="5">
    <location>
        <begin position="1048"/>
        <end position="1138"/>
    </location>
</feature>
<dbReference type="FunFam" id="2.60.40.10:FF:000107">
    <property type="entry name" value="Myosin, light chain kinase a"/>
    <property type="match status" value="3"/>
</dbReference>
<feature type="compositionally biased region" description="Low complexity" evidence="4">
    <location>
        <begin position="3046"/>
        <end position="3065"/>
    </location>
</feature>
<feature type="region of interest" description="Disordered" evidence="4">
    <location>
        <begin position="2384"/>
        <end position="2440"/>
    </location>
</feature>
<dbReference type="InterPro" id="IPR013098">
    <property type="entry name" value="Ig_I-set"/>
</dbReference>
<feature type="domain" description="Ig-like" evidence="5">
    <location>
        <begin position="287"/>
        <end position="375"/>
    </location>
</feature>
<dbReference type="EMBL" id="KZ308161">
    <property type="protein sequence ID" value="KAG8223452.1"/>
    <property type="molecule type" value="Genomic_DNA"/>
</dbReference>
<feature type="compositionally biased region" description="Basic residues" evidence="4">
    <location>
        <begin position="2325"/>
        <end position="2335"/>
    </location>
</feature>
<feature type="region of interest" description="Disordered" evidence="4">
    <location>
        <begin position="2588"/>
        <end position="2734"/>
    </location>
</feature>
<accession>A0A8K0JX11</accession>
<dbReference type="PROSITE" id="PS50835">
    <property type="entry name" value="IG_LIKE"/>
    <property type="match status" value="8"/>
</dbReference>
<feature type="compositionally biased region" description="Basic and acidic residues" evidence="4">
    <location>
        <begin position="2021"/>
        <end position="2031"/>
    </location>
</feature>
<evidence type="ECO:0000256" key="2">
    <source>
        <dbReference type="ARBA" id="ARBA00023319"/>
    </source>
</evidence>
<feature type="compositionally biased region" description="Basic and acidic residues" evidence="4">
    <location>
        <begin position="2181"/>
        <end position="2190"/>
    </location>
</feature>
<feature type="region of interest" description="Disordered" evidence="4">
    <location>
        <begin position="1988"/>
        <end position="2077"/>
    </location>
</feature>
<feature type="coiled-coil region" evidence="3">
    <location>
        <begin position="157"/>
        <end position="233"/>
    </location>
</feature>
<feature type="non-terminal residue" evidence="6">
    <location>
        <position position="1"/>
    </location>
</feature>
<feature type="domain" description="Ig-like" evidence="5">
    <location>
        <begin position="589"/>
        <end position="678"/>
    </location>
</feature>
<dbReference type="InterPro" id="IPR013783">
    <property type="entry name" value="Ig-like_fold"/>
</dbReference>
<feature type="compositionally biased region" description="Low complexity" evidence="4">
    <location>
        <begin position="843"/>
        <end position="870"/>
    </location>
</feature>
<feature type="region of interest" description="Disordered" evidence="4">
    <location>
        <begin position="1228"/>
        <end position="1284"/>
    </location>
</feature>
<gene>
    <name evidence="6" type="ORF">J437_LFUL001944</name>
</gene>
<dbReference type="Proteomes" id="UP000792457">
    <property type="component" value="Unassembled WGS sequence"/>
</dbReference>
<feature type="domain" description="Ig-like" evidence="5">
    <location>
        <begin position="949"/>
        <end position="1041"/>
    </location>
</feature>
<feature type="region of interest" description="Disordered" evidence="4">
    <location>
        <begin position="843"/>
        <end position="873"/>
    </location>
</feature>
<feature type="domain" description="Ig-like" evidence="5">
    <location>
        <begin position="704"/>
        <end position="786"/>
    </location>
</feature>
<dbReference type="SUPFAM" id="SSF48726">
    <property type="entry name" value="Immunoglobulin"/>
    <property type="match status" value="8"/>
</dbReference>
<feature type="region of interest" description="Disordered" evidence="4">
    <location>
        <begin position="918"/>
        <end position="943"/>
    </location>
</feature>
<evidence type="ECO:0000259" key="5">
    <source>
        <dbReference type="PROSITE" id="PS50835"/>
    </source>
</evidence>
<feature type="region of interest" description="Disordered" evidence="4">
    <location>
        <begin position="1767"/>
        <end position="1821"/>
    </location>
</feature>
<protein>
    <recommendedName>
        <fullName evidence="5">Ig-like domain-containing protein</fullName>
    </recommendedName>
</protein>
<dbReference type="InterPro" id="IPR036179">
    <property type="entry name" value="Ig-like_dom_sf"/>
</dbReference>
<dbReference type="InterPro" id="IPR007110">
    <property type="entry name" value="Ig-like_dom"/>
</dbReference>
<dbReference type="InterPro" id="IPR003598">
    <property type="entry name" value="Ig_sub2"/>
</dbReference>
<feature type="compositionally biased region" description="Polar residues" evidence="4">
    <location>
        <begin position="1684"/>
        <end position="1695"/>
    </location>
</feature>
<feature type="compositionally biased region" description="Basic residues" evidence="4">
    <location>
        <begin position="2968"/>
        <end position="2977"/>
    </location>
</feature>
<dbReference type="Gene3D" id="2.60.40.10">
    <property type="entry name" value="Immunoglobulins"/>
    <property type="match status" value="8"/>
</dbReference>
<evidence type="ECO:0000313" key="6">
    <source>
        <dbReference type="EMBL" id="KAG8223452.1"/>
    </source>
</evidence>
<keyword evidence="3" id="KW-0175">Coiled coil</keyword>
<feature type="compositionally biased region" description="Polar residues" evidence="4">
    <location>
        <begin position="2206"/>
        <end position="2217"/>
    </location>
</feature>
<feature type="compositionally biased region" description="Low complexity" evidence="4">
    <location>
        <begin position="3002"/>
        <end position="3021"/>
    </location>
</feature>
<evidence type="ECO:0000256" key="1">
    <source>
        <dbReference type="ARBA" id="ARBA00006692"/>
    </source>
</evidence>
<evidence type="ECO:0000256" key="4">
    <source>
        <dbReference type="SAM" id="MobiDB-lite"/>
    </source>
</evidence>
<dbReference type="FunFam" id="2.60.40.10:FF:000632">
    <property type="entry name" value="Uncharacterized protein, isoform B"/>
    <property type="match status" value="1"/>
</dbReference>
<reference evidence="6" key="2">
    <citation type="submission" date="2017-10" db="EMBL/GenBank/DDBJ databases">
        <title>Ladona fulva Genome sequencing and assembly.</title>
        <authorList>
            <person name="Murali S."/>
            <person name="Richards S."/>
            <person name="Bandaranaike D."/>
            <person name="Bellair M."/>
            <person name="Blankenburg K."/>
            <person name="Chao H."/>
            <person name="Dinh H."/>
            <person name="Doddapaneni H."/>
            <person name="Dugan-Rocha S."/>
            <person name="Elkadiri S."/>
            <person name="Gnanaolivu R."/>
            <person name="Hernandez B."/>
            <person name="Skinner E."/>
            <person name="Javaid M."/>
            <person name="Lee S."/>
            <person name="Li M."/>
            <person name="Ming W."/>
            <person name="Munidasa M."/>
            <person name="Muniz J."/>
            <person name="Nguyen L."/>
            <person name="Hughes D."/>
            <person name="Osuji N."/>
            <person name="Pu L.-L."/>
            <person name="Puazo M."/>
            <person name="Qu C."/>
            <person name="Quiroz J."/>
            <person name="Raj R."/>
            <person name="Weissenberger G."/>
            <person name="Xin Y."/>
            <person name="Zou X."/>
            <person name="Han Y."/>
            <person name="Worley K."/>
            <person name="Muzny D."/>
            <person name="Gibbs R."/>
        </authorList>
    </citation>
    <scope>NUCLEOTIDE SEQUENCE</scope>
    <source>
        <strain evidence="6">Sampled in the wild</strain>
    </source>
</reference>
<feature type="domain" description="Ig-like" evidence="5">
    <location>
        <begin position="3152"/>
        <end position="3243"/>
    </location>
</feature>
<proteinExistence type="inferred from homology"/>
<feature type="region of interest" description="Disordered" evidence="4">
    <location>
        <begin position="2321"/>
        <end position="2342"/>
    </location>
</feature>
<feature type="compositionally biased region" description="Basic and acidic residues" evidence="4">
    <location>
        <begin position="2921"/>
        <end position="2949"/>
    </location>
</feature>
<dbReference type="FunFam" id="2.60.40.10:FF:000849">
    <property type="entry name" value="Uncharacterized protein, isoform F"/>
    <property type="match status" value="1"/>
</dbReference>
<dbReference type="SMART" id="SM00408">
    <property type="entry name" value="IGc2"/>
    <property type="match status" value="8"/>
</dbReference>
<organism evidence="6 7">
    <name type="scientific">Ladona fulva</name>
    <name type="common">Scarce chaser dragonfly</name>
    <name type="synonym">Libellula fulva</name>
    <dbReference type="NCBI Taxonomy" id="123851"/>
    <lineage>
        <taxon>Eukaryota</taxon>
        <taxon>Metazoa</taxon>
        <taxon>Ecdysozoa</taxon>
        <taxon>Arthropoda</taxon>
        <taxon>Hexapoda</taxon>
        <taxon>Insecta</taxon>
        <taxon>Pterygota</taxon>
        <taxon>Palaeoptera</taxon>
        <taxon>Odonata</taxon>
        <taxon>Epiprocta</taxon>
        <taxon>Anisoptera</taxon>
        <taxon>Libelluloidea</taxon>
        <taxon>Libellulidae</taxon>
        <taxon>Ladona</taxon>
    </lineage>
</organism>
<feature type="compositionally biased region" description="Low complexity" evidence="4">
    <location>
        <begin position="3142"/>
        <end position="3153"/>
    </location>
</feature>
<keyword evidence="7" id="KW-1185">Reference proteome</keyword>
<keyword evidence="2" id="KW-0393">Immunoglobulin domain</keyword>
<feature type="compositionally biased region" description="Polar residues" evidence="4">
    <location>
        <begin position="1733"/>
        <end position="1743"/>
    </location>
</feature>
<feature type="region of interest" description="Disordered" evidence="4">
    <location>
        <begin position="1644"/>
        <end position="1744"/>
    </location>
</feature>
<feature type="region of interest" description="Disordered" evidence="4">
    <location>
        <begin position="2524"/>
        <end position="2550"/>
    </location>
</feature>
<dbReference type="OrthoDB" id="2152335at2759"/>
<dbReference type="Pfam" id="PF07679">
    <property type="entry name" value="I-set"/>
    <property type="match status" value="8"/>
</dbReference>
<feature type="compositionally biased region" description="Basic and acidic residues" evidence="4">
    <location>
        <begin position="1264"/>
        <end position="1284"/>
    </location>
</feature>
<feature type="domain" description="Ig-like" evidence="5">
    <location>
        <begin position="385"/>
        <end position="455"/>
    </location>
</feature>
<dbReference type="SMART" id="SM00409">
    <property type="entry name" value="IG"/>
    <property type="match status" value="8"/>
</dbReference>
<feature type="region of interest" description="Disordered" evidence="4">
    <location>
        <begin position="2908"/>
        <end position="3155"/>
    </location>
</feature>
<evidence type="ECO:0000313" key="7">
    <source>
        <dbReference type="Proteomes" id="UP000792457"/>
    </source>
</evidence>